<dbReference type="PANTHER" id="PTHR32093:SF86">
    <property type="entry name" value="EXTENSIN-LIKE PROTEIN"/>
    <property type="match status" value="1"/>
</dbReference>
<evidence type="ECO:0000256" key="6">
    <source>
        <dbReference type="ARBA" id="ARBA00022737"/>
    </source>
</evidence>
<evidence type="ECO:0000256" key="4">
    <source>
        <dbReference type="ARBA" id="ARBA00022614"/>
    </source>
</evidence>
<evidence type="ECO:0000256" key="3">
    <source>
        <dbReference type="ARBA" id="ARBA00022525"/>
    </source>
</evidence>
<evidence type="ECO:0000256" key="11">
    <source>
        <dbReference type="SAM" id="MobiDB-lite"/>
    </source>
</evidence>
<keyword evidence="14" id="KW-1185">Reference proteome</keyword>
<feature type="region of interest" description="Disordered" evidence="11">
    <location>
        <begin position="457"/>
        <end position="477"/>
    </location>
</feature>
<dbReference type="SUPFAM" id="SSF52058">
    <property type="entry name" value="L domain-like"/>
    <property type="match status" value="1"/>
</dbReference>
<dbReference type="Proteomes" id="UP000825935">
    <property type="component" value="Chromosome 15"/>
</dbReference>
<dbReference type="EMBL" id="CM035420">
    <property type="protein sequence ID" value="KAH7405002.1"/>
    <property type="molecule type" value="Genomic_DNA"/>
</dbReference>
<evidence type="ECO:0000256" key="5">
    <source>
        <dbReference type="ARBA" id="ARBA00022729"/>
    </source>
</evidence>
<evidence type="ECO:0000256" key="2">
    <source>
        <dbReference type="ARBA" id="ARBA00022512"/>
    </source>
</evidence>
<keyword evidence="2" id="KW-0134">Cell wall</keyword>
<dbReference type="InterPro" id="IPR013210">
    <property type="entry name" value="LRR_N_plant-typ"/>
</dbReference>
<protein>
    <recommendedName>
        <fullName evidence="10">Cell wall hydroxyproline-rich glycoprotein</fullName>
    </recommendedName>
</protein>
<evidence type="ECO:0000256" key="9">
    <source>
        <dbReference type="ARBA" id="ARBA00023316"/>
    </source>
</evidence>
<evidence type="ECO:0000256" key="10">
    <source>
        <dbReference type="ARBA" id="ARBA00041871"/>
    </source>
</evidence>
<comment type="subcellular location">
    <subcellularLocation>
        <location evidence="1">Secreted</location>
        <location evidence="1">Cell wall</location>
    </subcellularLocation>
</comment>
<dbReference type="InterPro" id="IPR051582">
    <property type="entry name" value="LRR_extensin-like_regulator"/>
</dbReference>
<dbReference type="FunFam" id="3.80.10.10:FF:000041">
    <property type="entry name" value="LRR receptor-like serine/threonine-protein kinase ERECTA"/>
    <property type="match status" value="1"/>
</dbReference>
<evidence type="ECO:0000259" key="12">
    <source>
        <dbReference type="Pfam" id="PF08263"/>
    </source>
</evidence>
<dbReference type="Pfam" id="PF08263">
    <property type="entry name" value="LRRNT_2"/>
    <property type="match status" value="1"/>
</dbReference>
<dbReference type="PANTHER" id="PTHR32093">
    <property type="entry name" value="LEUCINE-RICH REPEAT EXTENSIN-LIKE PROTEIN 3-RELATED"/>
    <property type="match status" value="1"/>
</dbReference>
<keyword evidence="4" id="KW-0433">Leucine-rich repeat</keyword>
<evidence type="ECO:0000313" key="13">
    <source>
        <dbReference type="EMBL" id="KAH7405003.1"/>
    </source>
</evidence>
<accession>A0A8T2T9J7</accession>
<evidence type="ECO:0000313" key="14">
    <source>
        <dbReference type="Proteomes" id="UP000825935"/>
    </source>
</evidence>
<keyword evidence="9" id="KW-0961">Cell wall biogenesis/degradation</keyword>
<dbReference type="OMA" id="WKHAIIE"/>
<dbReference type="OrthoDB" id="676979at2759"/>
<keyword evidence="3" id="KW-0964">Secreted</keyword>
<dbReference type="AlphaFoldDB" id="A0A8T2T9J7"/>
<keyword evidence="8" id="KW-0379">Hydroxylation</keyword>
<reference evidence="13" key="1">
    <citation type="submission" date="2021-08" db="EMBL/GenBank/DDBJ databases">
        <title>WGS assembly of Ceratopteris richardii.</title>
        <authorList>
            <person name="Marchant D.B."/>
            <person name="Chen G."/>
            <person name="Jenkins J."/>
            <person name="Shu S."/>
            <person name="Leebens-Mack J."/>
            <person name="Grimwood J."/>
            <person name="Schmutz J."/>
            <person name="Soltis P."/>
            <person name="Soltis D."/>
            <person name="Chen Z.-H."/>
        </authorList>
    </citation>
    <scope>NUCLEOTIDE SEQUENCE</scope>
    <source>
        <strain evidence="13">Whitten #5841</strain>
        <tissue evidence="13">Leaf</tissue>
    </source>
</reference>
<evidence type="ECO:0000256" key="8">
    <source>
        <dbReference type="ARBA" id="ARBA00023278"/>
    </source>
</evidence>
<evidence type="ECO:0000256" key="7">
    <source>
        <dbReference type="ARBA" id="ARBA00023180"/>
    </source>
</evidence>
<keyword evidence="7" id="KW-0325">Glycoprotein</keyword>
<proteinExistence type="predicted"/>
<keyword evidence="5" id="KW-0732">Signal</keyword>
<dbReference type="InterPro" id="IPR001611">
    <property type="entry name" value="Leu-rich_rpt"/>
</dbReference>
<name>A0A8T2T9J7_CERRI</name>
<dbReference type="Gene3D" id="3.80.10.10">
    <property type="entry name" value="Ribonuclease Inhibitor"/>
    <property type="match status" value="2"/>
</dbReference>
<dbReference type="InterPro" id="IPR032675">
    <property type="entry name" value="LRR_dom_sf"/>
</dbReference>
<organism evidence="13 14">
    <name type="scientific">Ceratopteris richardii</name>
    <name type="common">Triangle waterfern</name>
    <dbReference type="NCBI Taxonomy" id="49495"/>
    <lineage>
        <taxon>Eukaryota</taxon>
        <taxon>Viridiplantae</taxon>
        <taxon>Streptophyta</taxon>
        <taxon>Embryophyta</taxon>
        <taxon>Tracheophyta</taxon>
        <taxon>Polypodiopsida</taxon>
        <taxon>Polypodiidae</taxon>
        <taxon>Polypodiales</taxon>
        <taxon>Pteridineae</taxon>
        <taxon>Pteridaceae</taxon>
        <taxon>Parkerioideae</taxon>
        <taxon>Ceratopteris</taxon>
    </lineage>
</organism>
<dbReference type="EMBL" id="CM035420">
    <property type="protein sequence ID" value="KAH7405003.1"/>
    <property type="molecule type" value="Genomic_DNA"/>
</dbReference>
<dbReference type="Pfam" id="PF00560">
    <property type="entry name" value="LRR_1"/>
    <property type="match status" value="2"/>
</dbReference>
<keyword evidence="6" id="KW-0677">Repeat</keyword>
<dbReference type="GO" id="GO:0071555">
    <property type="term" value="P:cell wall organization"/>
    <property type="evidence" value="ECO:0007669"/>
    <property type="project" value="UniProtKB-KW"/>
</dbReference>
<gene>
    <name evidence="13" type="ORF">KP509_15G053400</name>
</gene>
<evidence type="ECO:0000256" key="1">
    <source>
        <dbReference type="ARBA" id="ARBA00004191"/>
    </source>
</evidence>
<sequence length="477" mass="52048">MRVPLHSRYIAILAALFILLLLLLTSTTHFHRRPRSLVSHFSAVRLWWDGCSPQPSYPTPNMLHTVSVLQAWKKLITDDPNNVTATWIGPNPCNYRGIFCASPPDVGSGELFVAGIDLNGQNIAGSLPEELGKLTRLSLLHLNSNRFFGSLPASISSLTDLYELDISNNLFEGGFPAVVLSLPSLAYLDLRFNRFSGEMPEKLFIKPLDAIFLNNNKFSGVIPSTLHTSSASVIVLANNALTGRIPSDLSGLNTTLEELILLGNMLEACIPAQFSEVSQLTVLDLSLNKLIGPLPPSLGDLLSLEQLNVANNKLCGSVPAEICALPNLKNLTTSFNYFSGEGSNCPVPTGLSTMLAFDDTRNCIEQRMMQRSREECTAFLNGDENTCIAMRSRIPNLAPPPMPSQSPDPRGPMFLPPQEAPSYLPPSAFPVDSPPPGVYHDFASPSPYFVASIQLPPQLHPLSPDQRRPVFLAPQEP</sequence>
<dbReference type="FunFam" id="3.80.10.10:FF:000224">
    <property type="entry name" value="Leucine-rich repeat extensin-like protein 1"/>
    <property type="match status" value="1"/>
</dbReference>
<feature type="domain" description="Leucine-rich repeat-containing N-terminal plant-type" evidence="12">
    <location>
        <begin position="67"/>
        <end position="100"/>
    </location>
</feature>
<comment type="caution">
    <text evidence="13">The sequence shown here is derived from an EMBL/GenBank/DDBJ whole genome shotgun (WGS) entry which is preliminary data.</text>
</comment>